<name>A0AAW8QBT1_VIBPH</name>
<evidence type="ECO:0000256" key="1">
    <source>
        <dbReference type="SAM" id="MobiDB-lite"/>
    </source>
</evidence>
<comment type="caution">
    <text evidence="2">The sequence shown here is derived from an EMBL/GenBank/DDBJ whole genome shotgun (WGS) entry which is preliminary data.</text>
</comment>
<reference evidence="2" key="1">
    <citation type="submission" date="2023-06" db="EMBL/GenBank/DDBJ databases">
        <title>Genomic Diversity of Vibrio spp. and Metagenomic Analysis of Pathogens in Florida Gulf Coastal Waters Following Hurricane Ian.</title>
        <authorList>
            <person name="Brumfield K.D."/>
        </authorList>
    </citation>
    <scope>NUCLEOTIDE SEQUENCE</scope>
    <source>
        <strain evidence="2">WBS2B-138</strain>
    </source>
</reference>
<dbReference type="AlphaFoldDB" id="A0AAW8QBT1"/>
<evidence type="ECO:0000313" key="2">
    <source>
        <dbReference type="EMBL" id="MDS1823783.1"/>
    </source>
</evidence>
<accession>A0AAW8QBT1</accession>
<organism evidence="2 3">
    <name type="scientific">Vibrio parahaemolyticus</name>
    <dbReference type="NCBI Taxonomy" id="670"/>
    <lineage>
        <taxon>Bacteria</taxon>
        <taxon>Pseudomonadati</taxon>
        <taxon>Pseudomonadota</taxon>
        <taxon>Gammaproteobacteria</taxon>
        <taxon>Vibrionales</taxon>
        <taxon>Vibrionaceae</taxon>
        <taxon>Vibrio</taxon>
    </lineage>
</organism>
<dbReference type="Proteomes" id="UP001253193">
    <property type="component" value="Unassembled WGS sequence"/>
</dbReference>
<feature type="compositionally biased region" description="Gly residues" evidence="1">
    <location>
        <begin position="110"/>
        <end position="120"/>
    </location>
</feature>
<protein>
    <submittedName>
        <fullName evidence="2">Uncharacterized protein</fullName>
    </submittedName>
</protein>
<dbReference type="EMBL" id="JAUHGG010000012">
    <property type="protein sequence ID" value="MDS1823783.1"/>
    <property type="molecule type" value="Genomic_DNA"/>
</dbReference>
<feature type="region of interest" description="Disordered" evidence="1">
    <location>
        <begin position="97"/>
        <end position="120"/>
    </location>
</feature>
<proteinExistence type="predicted"/>
<sequence>MTKHTPLFKLLRLLGNKGKTNRFSGWAIQPTEVKGNRIVFGRQSFLGSQKVQMQTKAAAALASKITVERRNEKLDRKARKKALLRRGDVSSVVHHLGLSVSEQNDTSPSSGGGGCSGGGD</sequence>
<gene>
    <name evidence="2" type="ORF">QX249_24365</name>
</gene>
<dbReference type="RefSeq" id="WP_311020821.1">
    <property type="nucleotide sequence ID" value="NZ_JAUHGG010000012.1"/>
</dbReference>
<evidence type="ECO:0000313" key="3">
    <source>
        <dbReference type="Proteomes" id="UP001253193"/>
    </source>
</evidence>